<name>A0ABS0GH56_9VIBR</name>
<gene>
    <name evidence="3" type="ORF">I1A42_14855</name>
</gene>
<dbReference type="GO" id="GO:0016787">
    <property type="term" value="F:hydrolase activity"/>
    <property type="evidence" value="ECO:0007669"/>
    <property type="project" value="UniProtKB-KW"/>
</dbReference>
<accession>A0ABS0GH56</accession>
<dbReference type="SUPFAM" id="SSF53474">
    <property type="entry name" value="alpha/beta-Hydrolases"/>
    <property type="match status" value="1"/>
</dbReference>
<comment type="caution">
    <text evidence="3">The sequence shown here is derived from an EMBL/GenBank/DDBJ whole genome shotgun (WGS) entry which is preliminary data.</text>
</comment>
<sequence>MPSFVAAHGITNAHLQTLLPRLFRRKPLLSPHWQTIDTPDGDFLDLVWSEDYRQLESLTKPVFVLFHGLEGSFFSPYAHGLMNAFAKQGWLSVMMHFRGCSGRPNNLARAYHSGETGDARQVLEYVRERCPNRPIVAAGVSLGGNMLVNYLAQYNDDPIVSGATIISAPLELGACSQRIERGFSRLYRNYLLSSLKNTALLKHQKMKEALGITAAQIKQVTRLIDFDDLITAPLHGFRDAQDYYQRCSGLPRLSDITIPTRLIQAQDDPFMTDEIIPTFTLPKNLDYQLTEHGGHVGFITGSWNQPQMWLEETLPQYYQEYL</sequence>
<dbReference type="InterPro" id="IPR029058">
    <property type="entry name" value="AB_hydrolase_fold"/>
</dbReference>
<dbReference type="EMBL" id="JADPMR010000003">
    <property type="protein sequence ID" value="MBF9001770.1"/>
    <property type="molecule type" value="Genomic_DNA"/>
</dbReference>
<dbReference type="InterPro" id="IPR000073">
    <property type="entry name" value="AB_hydrolase_1"/>
</dbReference>
<keyword evidence="3" id="KW-0378">Hydrolase</keyword>
<evidence type="ECO:0000313" key="4">
    <source>
        <dbReference type="Proteomes" id="UP000597206"/>
    </source>
</evidence>
<dbReference type="InterPro" id="IPR050960">
    <property type="entry name" value="AB_hydrolase_4_sf"/>
</dbReference>
<reference evidence="3 4" key="1">
    <citation type="submission" date="2020-11" db="EMBL/GenBank/DDBJ databases">
        <title>Vibrio nitrifigilis sp. nov., a marine nitrogen-fixing bacterium isolated from the lagoon sediment of an islet inside an atoll.</title>
        <authorList>
            <person name="Wang L.-T."/>
            <person name="Shieh W.Y."/>
        </authorList>
    </citation>
    <scope>NUCLEOTIDE SEQUENCE [LARGE SCALE GENOMIC DNA]</scope>
    <source>
        <strain evidence="3 4">NFV-1</strain>
    </source>
</reference>
<keyword evidence="4" id="KW-1185">Reference proteome</keyword>
<evidence type="ECO:0000259" key="2">
    <source>
        <dbReference type="Pfam" id="PF00561"/>
    </source>
</evidence>
<dbReference type="NCBIfam" id="NF008218">
    <property type="entry name" value="PRK10985.1"/>
    <property type="match status" value="1"/>
</dbReference>
<dbReference type="PIRSF" id="PIRSF005211">
    <property type="entry name" value="Ab_hydro_YheT"/>
    <property type="match status" value="1"/>
</dbReference>
<dbReference type="Pfam" id="PF00561">
    <property type="entry name" value="Abhydrolase_1"/>
    <property type="match status" value="1"/>
</dbReference>
<evidence type="ECO:0000313" key="3">
    <source>
        <dbReference type="EMBL" id="MBF9001770.1"/>
    </source>
</evidence>
<proteinExistence type="inferred from homology"/>
<dbReference type="InterPro" id="IPR012020">
    <property type="entry name" value="ABHD4"/>
</dbReference>
<protein>
    <submittedName>
        <fullName evidence="3">Hydrolase</fullName>
    </submittedName>
</protein>
<dbReference type="RefSeq" id="WP_196123919.1">
    <property type="nucleotide sequence ID" value="NZ_JADPMR010000003.1"/>
</dbReference>
<dbReference type="Gene3D" id="3.40.50.1820">
    <property type="entry name" value="alpha/beta hydrolase"/>
    <property type="match status" value="1"/>
</dbReference>
<evidence type="ECO:0000256" key="1">
    <source>
        <dbReference type="ARBA" id="ARBA00010884"/>
    </source>
</evidence>
<comment type="similarity">
    <text evidence="1">Belongs to the AB hydrolase superfamily. AB hydrolase 4 family.</text>
</comment>
<dbReference type="PANTHER" id="PTHR10794">
    <property type="entry name" value="ABHYDROLASE DOMAIN-CONTAINING PROTEIN"/>
    <property type="match status" value="1"/>
</dbReference>
<dbReference type="Proteomes" id="UP000597206">
    <property type="component" value="Unassembled WGS sequence"/>
</dbReference>
<feature type="domain" description="AB hydrolase-1" evidence="2">
    <location>
        <begin position="61"/>
        <end position="301"/>
    </location>
</feature>
<dbReference type="PANTHER" id="PTHR10794:SF94">
    <property type="entry name" value="ESTERASE YHET-RELATED"/>
    <property type="match status" value="1"/>
</dbReference>
<organism evidence="3 4">
    <name type="scientific">Vibrio nitrifigilis</name>
    <dbReference type="NCBI Taxonomy" id="2789781"/>
    <lineage>
        <taxon>Bacteria</taxon>
        <taxon>Pseudomonadati</taxon>
        <taxon>Pseudomonadota</taxon>
        <taxon>Gammaproteobacteria</taxon>
        <taxon>Vibrionales</taxon>
        <taxon>Vibrionaceae</taxon>
        <taxon>Vibrio</taxon>
    </lineage>
</organism>